<proteinExistence type="predicted"/>
<name>A0A5C7EMS2_9PROT</name>
<dbReference type="OrthoDB" id="598340at2"/>
<reference evidence="1 2" key="1">
    <citation type="submission" date="2019-08" db="EMBL/GenBank/DDBJ databases">
        <title>Pelomicrobium methylotrophicum gen. nov., sp. nov. a moderately thermophilic, facultatively anaerobic, lithoautotrophic and methylotrophic bacterium isolated from a terrestrial mud volcano.</title>
        <authorList>
            <person name="Slobodkina G.B."/>
            <person name="Merkel A.Y."/>
            <person name="Slobodkin A.I."/>
        </authorList>
    </citation>
    <scope>NUCLEOTIDE SEQUENCE [LARGE SCALE GENOMIC DNA]</scope>
    <source>
        <strain evidence="1 2">SM250</strain>
    </source>
</reference>
<comment type="caution">
    <text evidence="1">The sequence shown here is derived from an EMBL/GenBank/DDBJ whole genome shotgun (WGS) entry which is preliminary data.</text>
</comment>
<dbReference type="InParanoid" id="A0A5C7EMS2"/>
<dbReference type="EMBL" id="VPFL01000004">
    <property type="protein sequence ID" value="TXF12899.1"/>
    <property type="molecule type" value="Genomic_DNA"/>
</dbReference>
<gene>
    <name evidence="1" type="ORF">FR698_04520</name>
</gene>
<evidence type="ECO:0000313" key="2">
    <source>
        <dbReference type="Proteomes" id="UP000321201"/>
    </source>
</evidence>
<dbReference type="RefSeq" id="WP_147798981.1">
    <property type="nucleotide sequence ID" value="NZ_VPFL01000004.1"/>
</dbReference>
<accession>A0A5C7EMS2</accession>
<protein>
    <submittedName>
        <fullName evidence="1">Uncharacterized protein</fullName>
    </submittedName>
</protein>
<dbReference type="Proteomes" id="UP000321201">
    <property type="component" value="Unassembled WGS sequence"/>
</dbReference>
<keyword evidence="2" id="KW-1185">Reference proteome</keyword>
<dbReference type="AlphaFoldDB" id="A0A5C7EMS2"/>
<sequence>MKNITLSADEKLIEAARARAQAENTTLNEKFRRWLEDYVRREQQAAEALAVMRELSGKLRVGRKLSRDEMNER</sequence>
<organism evidence="1 2">
    <name type="scientific">Pelomicrobium methylotrophicum</name>
    <dbReference type="NCBI Taxonomy" id="2602750"/>
    <lineage>
        <taxon>Bacteria</taxon>
        <taxon>Pseudomonadati</taxon>
        <taxon>Pseudomonadota</taxon>
        <taxon>Hydrogenophilia</taxon>
        <taxon>Hydrogenophilia incertae sedis</taxon>
        <taxon>Pelomicrobium</taxon>
    </lineage>
</organism>
<evidence type="ECO:0000313" key="1">
    <source>
        <dbReference type="EMBL" id="TXF12899.1"/>
    </source>
</evidence>